<accession>A0A914V658</accession>
<sequence>MAKRILMCPPKYFKVEYAINPWMDTHNKVDVPRAQSQWNELKKTLERAGAKVEVMDPTVSEREASKFACNSVAVGKNVVMPAGNDETAKALTDRGYNVHFVDMSEFIKSGGASKCCTLAI</sequence>
<dbReference type="AlphaFoldDB" id="A0A914V658"/>
<evidence type="ECO:0000313" key="1">
    <source>
        <dbReference type="Proteomes" id="UP000887566"/>
    </source>
</evidence>
<reference evidence="2" key="1">
    <citation type="submission" date="2022-11" db="UniProtKB">
        <authorList>
            <consortium name="WormBaseParasite"/>
        </authorList>
    </citation>
    <scope>IDENTIFICATION</scope>
</reference>
<proteinExistence type="predicted"/>
<keyword evidence="1" id="KW-1185">Reference proteome</keyword>
<dbReference type="WBParaSite" id="PSAMB.scaffold155size71331.g2732.t1">
    <property type="protein sequence ID" value="PSAMB.scaffold155size71331.g2732.t1"/>
    <property type="gene ID" value="PSAMB.scaffold155size71331.g2732"/>
</dbReference>
<organism evidence="1 2">
    <name type="scientific">Plectus sambesii</name>
    <dbReference type="NCBI Taxonomy" id="2011161"/>
    <lineage>
        <taxon>Eukaryota</taxon>
        <taxon>Metazoa</taxon>
        <taxon>Ecdysozoa</taxon>
        <taxon>Nematoda</taxon>
        <taxon>Chromadorea</taxon>
        <taxon>Plectida</taxon>
        <taxon>Plectina</taxon>
        <taxon>Plectoidea</taxon>
        <taxon>Plectidae</taxon>
        <taxon>Plectus</taxon>
    </lineage>
</organism>
<dbReference type="Proteomes" id="UP000887566">
    <property type="component" value="Unplaced"/>
</dbReference>
<evidence type="ECO:0000313" key="2">
    <source>
        <dbReference type="WBParaSite" id="PSAMB.scaffold155size71331.g2732.t1"/>
    </source>
</evidence>
<dbReference type="SUPFAM" id="SSF55909">
    <property type="entry name" value="Pentein"/>
    <property type="match status" value="2"/>
</dbReference>
<name>A0A914V658_9BILA</name>
<protein>
    <submittedName>
        <fullName evidence="2">Dimethylargininase</fullName>
    </submittedName>
</protein>
<dbReference type="Gene3D" id="3.75.10.10">
    <property type="entry name" value="L-arginine/glycine Amidinotransferase, Chain A"/>
    <property type="match status" value="1"/>
</dbReference>